<feature type="region of interest" description="Disordered" evidence="1">
    <location>
        <begin position="1"/>
        <end position="22"/>
    </location>
</feature>
<sequence length="63" mass="6900">MAARVPPDLSNKMTKLTVNPDHSRCTVGEKDWVDMTRLQQRSRFGVTKSSAASSSSHPAARTV</sequence>
<evidence type="ECO:0000313" key="2">
    <source>
        <dbReference type="EMBL" id="MCI86260.1"/>
    </source>
</evidence>
<feature type="non-terminal residue" evidence="2">
    <location>
        <position position="63"/>
    </location>
</feature>
<proteinExistence type="predicted"/>
<accession>A0A392VIP5</accession>
<reference evidence="2 3" key="1">
    <citation type="journal article" date="2018" name="Front. Plant Sci.">
        <title>Red Clover (Trifolium pratense) and Zigzag Clover (T. medium) - A Picture of Genomic Similarities and Differences.</title>
        <authorList>
            <person name="Dluhosova J."/>
            <person name="Istvanek J."/>
            <person name="Nedelnik J."/>
            <person name="Repkova J."/>
        </authorList>
    </citation>
    <scope>NUCLEOTIDE SEQUENCE [LARGE SCALE GENOMIC DNA]</scope>
    <source>
        <strain evidence="3">cv. 10/8</strain>
        <tissue evidence="2">Leaf</tissue>
    </source>
</reference>
<comment type="caution">
    <text evidence="2">The sequence shown here is derived from an EMBL/GenBank/DDBJ whole genome shotgun (WGS) entry which is preliminary data.</text>
</comment>
<dbReference type="AlphaFoldDB" id="A0A392VIP5"/>
<name>A0A392VIP5_9FABA</name>
<protein>
    <submittedName>
        <fullName evidence="2">Uncharacterized protein</fullName>
    </submittedName>
</protein>
<evidence type="ECO:0000313" key="3">
    <source>
        <dbReference type="Proteomes" id="UP000265520"/>
    </source>
</evidence>
<dbReference type="EMBL" id="LXQA011135473">
    <property type="protein sequence ID" value="MCI86260.1"/>
    <property type="molecule type" value="Genomic_DNA"/>
</dbReference>
<dbReference type="Proteomes" id="UP000265520">
    <property type="component" value="Unassembled WGS sequence"/>
</dbReference>
<organism evidence="2 3">
    <name type="scientific">Trifolium medium</name>
    <dbReference type="NCBI Taxonomy" id="97028"/>
    <lineage>
        <taxon>Eukaryota</taxon>
        <taxon>Viridiplantae</taxon>
        <taxon>Streptophyta</taxon>
        <taxon>Embryophyta</taxon>
        <taxon>Tracheophyta</taxon>
        <taxon>Spermatophyta</taxon>
        <taxon>Magnoliopsida</taxon>
        <taxon>eudicotyledons</taxon>
        <taxon>Gunneridae</taxon>
        <taxon>Pentapetalae</taxon>
        <taxon>rosids</taxon>
        <taxon>fabids</taxon>
        <taxon>Fabales</taxon>
        <taxon>Fabaceae</taxon>
        <taxon>Papilionoideae</taxon>
        <taxon>50 kb inversion clade</taxon>
        <taxon>NPAAA clade</taxon>
        <taxon>Hologalegina</taxon>
        <taxon>IRL clade</taxon>
        <taxon>Trifolieae</taxon>
        <taxon>Trifolium</taxon>
    </lineage>
</organism>
<feature type="region of interest" description="Disordered" evidence="1">
    <location>
        <begin position="43"/>
        <end position="63"/>
    </location>
</feature>
<evidence type="ECO:0000256" key="1">
    <source>
        <dbReference type="SAM" id="MobiDB-lite"/>
    </source>
</evidence>
<keyword evidence="3" id="KW-1185">Reference proteome</keyword>
<feature type="compositionally biased region" description="Low complexity" evidence="1">
    <location>
        <begin position="49"/>
        <end position="63"/>
    </location>
</feature>